<protein>
    <submittedName>
        <fullName evidence="5">AraC family transcriptional regulator ligand-binding domain-containing protein</fullName>
    </submittedName>
</protein>
<gene>
    <name evidence="5" type="ORF">ACFPN2_06870</name>
</gene>
<dbReference type="RefSeq" id="WP_380595881.1">
    <property type="nucleotide sequence ID" value="NZ_JBHSDU010000003.1"/>
</dbReference>
<dbReference type="SUPFAM" id="SSF46689">
    <property type="entry name" value="Homeodomain-like"/>
    <property type="match status" value="1"/>
</dbReference>
<proteinExistence type="predicted"/>
<dbReference type="Pfam" id="PF12833">
    <property type="entry name" value="HTH_18"/>
    <property type="match status" value="1"/>
</dbReference>
<evidence type="ECO:0000313" key="5">
    <source>
        <dbReference type="EMBL" id="MFC4308800.1"/>
    </source>
</evidence>
<name>A0ABV8SN90_9GAMM</name>
<evidence type="ECO:0000259" key="4">
    <source>
        <dbReference type="PROSITE" id="PS01124"/>
    </source>
</evidence>
<evidence type="ECO:0000313" key="6">
    <source>
        <dbReference type="Proteomes" id="UP001595904"/>
    </source>
</evidence>
<accession>A0ABV8SN90</accession>
<keyword evidence="6" id="KW-1185">Reference proteome</keyword>
<dbReference type="InterPro" id="IPR032687">
    <property type="entry name" value="AraC-type_N"/>
</dbReference>
<dbReference type="Proteomes" id="UP001595904">
    <property type="component" value="Unassembled WGS sequence"/>
</dbReference>
<dbReference type="PANTHER" id="PTHR47894:SF1">
    <property type="entry name" value="HTH-TYPE TRANSCRIPTIONAL REGULATOR VQSM"/>
    <property type="match status" value="1"/>
</dbReference>
<evidence type="ECO:0000256" key="2">
    <source>
        <dbReference type="ARBA" id="ARBA00023125"/>
    </source>
</evidence>
<dbReference type="Pfam" id="PF12625">
    <property type="entry name" value="Arabinose_bd"/>
    <property type="match status" value="1"/>
</dbReference>
<dbReference type="Gene3D" id="1.10.10.60">
    <property type="entry name" value="Homeodomain-like"/>
    <property type="match status" value="1"/>
</dbReference>
<keyword evidence="2" id="KW-0238">DNA-binding</keyword>
<reference evidence="6" key="1">
    <citation type="journal article" date="2019" name="Int. J. Syst. Evol. Microbiol.">
        <title>The Global Catalogue of Microorganisms (GCM) 10K type strain sequencing project: providing services to taxonomists for standard genome sequencing and annotation.</title>
        <authorList>
            <consortium name="The Broad Institute Genomics Platform"/>
            <consortium name="The Broad Institute Genome Sequencing Center for Infectious Disease"/>
            <person name="Wu L."/>
            <person name="Ma J."/>
        </authorList>
    </citation>
    <scope>NUCLEOTIDE SEQUENCE [LARGE SCALE GENOMIC DNA]</scope>
    <source>
        <strain evidence="6">CGMCC 1.10759</strain>
    </source>
</reference>
<evidence type="ECO:0000256" key="1">
    <source>
        <dbReference type="ARBA" id="ARBA00023015"/>
    </source>
</evidence>
<dbReference type="InterPro" id="IPR018060">
    <property type="entry name" value="HTH_AraC"/>
</dbReference>
<keyword evidence="3" id="KW-0804">Transcription</keyword>
<evidence type="ECO:0000256" key="3">
    <source>
        <dbReference type="ARBA" id="ARBA00023163"/>
    </source>
</evidence>
<keyword evidence="1" id="KW-0805">Transcription regulation</keyword>
<dbReference type="EMBL" id="JBHSDU010000003">
    <property type="protein sequence ID" value="MFC4308800.1"/>
    <property type="molecule type" value="Genomic_DNA"/>
</dbReference>
<dbReference type="InterPro" id="IPR009057">
    <property type="entry name" value="Homeodomain-like_sf"/>
</dbReference>
<dbReference type="PANTHER" id="PTHR47894">
    <property type="entry name" value="HTH-TYPE TRANSCRIPTIONAL REGULATOR GADX"/>
    <property type="match status" value="1"/>
</dbReference>
<sequence length="338" mass="37880">MNADSCALDTTWRTLLKDLGVRPANVLRRAGLAEDLLQQPGVRLAPADYYRLWDSVEAETGDPLFPITLCNAVRSDSFSPPLFAALCSPNLLVAAQRIGRYKKLIGPMRFDVTQTRGVVRIELQWLDKPLLPPASLVTMELLFCVTLARIGTREPVRPIEVTTTSLPSPRAAYEAFLGARIQRGTKHQLAFTSADATRPFLTSNEPLWAAFEPELRRRLADLEAPVTTEQRVRAALLEGLPSGLVTMDVIAGKLALSPRTLQRRIEAEGTNYQEILKQTRESLARHYLSNTTLTAAEISFLLGFDQPNSFYRAFRTWTGTTPDSLRQSQPKYSNRRRR</sequence>
<feature type="domain" description="HTH araC/xylS-type" evidence="4">
    <location>
        <begin position="230"/>
        <end position="328"/>
    </location>
</feature>
<dbReference type="PROSITE" id="PS01124">
    <property type="entry name" value="HTH_ARAC_FAMILY_2"/>
    <property type="match status" value="1"/>
</dbReference>
<comment type="caution">
    <text evidence="5">The sequence shown here is derived from an EMBL/GenBank/DDBJ whole genome shotgun (WGS) entry which is preliminary data.</text>
</comment>
<dbReference type="SMART" id="SM00342">
    <property type="entry name" value="HTH_ARAC"/>
    <property type="match status" value="1"/>
</dbReference>
<organism evidence="5 6">
    <name type="scientific">Steroidobacter flavus</name>
    <dbReference type="NCBI Taxonomy" id="1842136"/>
    <lineage>
        <taxon>Bacteria</taxon>
        <taxon>Pseudomonadati</taxon>
        <taxon>Pseudomonadota</taxon>
        <taxon>Gammaproteobacteria</taxon>
        <taxon>Steroidobacterales</taxon>
        <taxon>Steroidobacteraceae</taxon>
        <taxon>Steroidobacter</taxon>
    </lineage>
</organism>